<proteinExistence type="predicted"/>
<dbReference type="AlphaFoldDB" id="A0A2A8D7R9"/>
<gene>
    <name evidence="2" type="ORF">CRM92_01045</name>
</gene>
<comment type="caution">
    <text evidence="2">The sequence shown here is derived from an EMBL/GenBank/DDBJ whole genome shotgun (WGS) entry which is preliminary data.</text>
</comment>
<name>A0A2A8D7R9_9MICC</name>
<dbReference type="Proteomes" id="UP000219947">
    <property type="component" value="Unassembled WGS sequence"/>
</dbReference>
<protein>
    <recommendedName>
        <fullName evidence="4">Trp biosynthesis-associated membrane protein</fullName>
    </recommendedName>
</protein>
<dbReference type="EMBL" id="PDEV01000001">
    <property type="protein sequence ID" value="PEN16658.1"/>
    <property type="molecule type" value="Genomic_DNA"/>
</dbReference>
<dbReference type="InterPro" id="IPR019051">
    <property type="entry name" value="Trp_biosyn_TM_oprn/chp"/>
</dbReference>
<keyword evidence="3" id="KW-1185">Reference proteome</keyword>
<organism evidence="2 3">
    <name type="scientific">Rothia dentocariosa</name>
    <dbReference type="NCBI Taxonomy" id="2047"/>
    <lineage>
        <taxon>Bacteria</taxon>
        <taxon>Bacillati</taxon>
        <taxon>Actinomycetota</taxon>
        <taxon>Actinomycetes</taxon>
        <taxon>Micrococcales</taxon>
        <taxon>Micrococcaceae</taxon>
        <taxon>Rothia</taxon>
    </lineage>
</organism>
<reference evidence="2" key="1">
    <citation type="submission" date="2017-10" db="EMBL/GenBank/DDBJ databases">
        <title>Kefir isolates.</title>
        <authorList>
            <person name="Kim Y."/>
            <person name="Blasche S."/>
        </authorList>
    </citation>
    <scope>NUCLEOTIDE SEQUENCE [LARGE SCALE GENOMIC DNA]</scope>
    <source>
        <strain evidence="2">OG2-2</strain>
    </source>
</reference>
<sequence>MNTQRHKSSSLNQSNNYETTSTATAFSAADENLHSKPARLQAPGLVLLAGLAVAALAFSTTLFPWVQAHVNGVLGEQNLDINGSQAAPAVSALAMVALAAPLAARIAPQLLRYVIAFVSLGSGAGIIFSALSVVMNPADAVVTETSKVTGTVASTGAYAVTVWPWISCISGFLIMCVGLWTLVVARHWQGGRKYDRTVRNMQEAPGEVDNMDAWDLLSRGEDPTAEK</sequence>
<evidence type="ECO:0000313" key="3">
    <source>
        <dbReference type="Proteomes" id="UP000219947"/>
    </source>
</evidence>
<accession>A0A2A8D7R9</accession>
<dbReference type="Pfam" id="PF09534">
    <property type="entry name" value="Trp_oprn_chp"/>
    <property type="match status" value="1"/>
</dbReference>
<keyword evidence="1" id="KW-1133">Transmembrane helix</keyword>
<keyword evidence="1" id="KW-0472">Membrane</keyword>
<evidence type="ECO:0000313" key="2">
    <source>
        <dbReference type="EMBL" id="PEN16658.1"/>
    </source>
</evidence>
<feature type="transmembrane region" description="Helical" evidence="1">
    <location>
        <begin position="111"/>
        <end position="135"/>
    </location>
</feature>
<feature type="transmembrane region" description="Helical" evidence="1">
    <location>
        <begin position="162"/>
        <end position="185"/>
    </location>
</feature>
<evidence type="ECO:0000256" key="1">
    <source>
        <dbReference type="SAM" id="Phobius"/>
    </source>
</evidence>
<dbReference type="RefSeq" id="WP_070662612.1">
    <property type="nucleotide sequence ID" value="NZ_JAOVAQ010000001.1"/>
</dbReference>
<evidence type="ECO:0008006" key="4">
    <source>
        <dbReference type="Google" id="ProtNLM"/>
    </source>
</evidence>
<feature type="transmembrane region" description="Helical" evidence="1">
    <location>
        <begin position="45"/>
        <end position="66"/>
    </location>
</feature>
<feature type="transmembrane region" description="Helical" evidence="1">
    <location>
        <begin position="86"/>
        <end position="104"/>
    </location>
</feature>
<keyword evidence="1" id="KW-0812">Transmembrane</keyword>